<feature type="domain" description="Semialdehyde dehydrogenase NAD-binding" evidence="6">
    <location>
        <begin position="4"/>
        <end position="138"/>
    </location>
</feature>
<dbReference type="SMART" id="SM00859">
    <property type="entry name" value="Semialdhyde_dh"/>
    <property type="match status" value="1"/>
</dbReference>
<name>A0A2V1K6J3_9ACTO</name>
<dbReference type="AlphaFoldDB" id="A0A2V1K6J3"/>
<keyword evidence="8" id="KW-1185">Reference proteome</keyword>
<dbReference type="SUPFAM" id="SSF51735">
    <property type="entry name" value="NAD(P)-binding Rossmann-fold domains"/>
    <property type="match status" value="1"/>
</dbReference>
<keyword evidence="4 5" id="KW-0560">Oxidoreductase</keyword>
<reference evidence="8" key="1">
    <citation type="submission" date="2018-05" db="EMBL/GenBank/DDBJ databases">
        <authorList>
            <person name="Li Y."/>
        </authorList>
    </citation>
    <scope>NUCLEOTIDE SEQUENCE [LARGE SCALE GENOMIC DNA]</scope>
    <source>
        <strain evidence="8">sk1b4</strain>
    </source>
</reference>
<keyword evidence="2 5" id="KW-0028">Amino-acid biosynthesis</keyword>
<dbReference type="Pfam" id="PF22698">
    <property type="entry name" value="Semialdhyde_dhC_1"/>
    <property type="match status" value="1"/>
</dbReference>
<evidence type="ECO:0000259" key="6">
    <source>
        <dbReference type="SMART" id="SM00859"/>
    </source>
</evidence>
<dbReference type="GO" id="GO:0003942">
    <property type="term" value="F:N-acetyl-gamma-glutamyl-phosphate reductase activity"/>
    <property type="evidence" value="ECO:0007669"/>
    <property type="project" value="UniProtKB-UniRule"/>
</dbReference>
<dbReference type="NCBIfam" id="TIGR01850">
    <property type="entry name" value="argC"/>
    <property type="match status" value="1"/>
</dbReference>
<evidence type="ECO:0000313" key="7">
    <source>
        <dbReference type="EMBL" id="PWF24602.1"/>
    </source>
</evidence>
<dbReference type="InterPro" id="IPR050085">
    <property type="entry name" value="AGPR"/>
</dbReference>
<dbReference type="PANTHER" id="PTHR32338">
    <property type="entry name" value="N-ACETYL-GAMMA-GLUTAMYL-PHOSPHATE REDUCTASE, CHLOROPLASTIC-RELATED-RELATED"/>
    <property type="match status" value="1"/>
</dbReference>
<dbReference type="OrthoDB" id="9801289at2"/>
<feature type="active site" evidence="5">
    <location>
        <position position="153"/>
    </location>
</feature>
<dbReference type="Proteomes" id="UP000245283">
    <property type="component" value="Unassembled WGS sequence"/>
</dbReference>
<gene>
    <name evidence="5 7" type="primary">argC</name>
    <name evidence="7" type="ORF">DD236_11290</name>
</gene>
<keyword evidence="5" id="KW-0963">Cytoplasm</keyword>
<dbReference type="EC" id="1.2.1.38" evidence="5"/>
<dbReference type="PANTHER" id="PTHR32338:SF10">
    <property type="entry name" value="N-ACETYL-GAMMA-GLUTAMYL-PHOSPHATE REDUCTASE, CHLOROPLASTIC-RELATED"/>
    <property type="match status" value="1"/>
</dbReference>
<evidence type="ECO:0000256" key="1">
    <source>
        <dbReference type="ARBA" id="ARBA00022571"/>
    </source>
</evidence>
<dbReference type="HAMAP" id="MF_00150">
    <property type="entry name" value="ArgC_type1"/>
    <property type="match status" value="1"/>
</dbReference>
<evidence type="ECO:0000256" key="3">
    <source>
        <dbReference type="ARBA" id="ARBA00022857"/>
    </source>
</evidence>
<comment type="subcellular location">
    <subcellularLocation>
        <location evidence="5">Cytoplasm</location>
    </subcellularLocation>
</comment>
<evidence type="ECO:0000256" key="5">
    <source>
        <dbReference type="HAMAP-Rule" id="MF_00150"/>
    </source>
</evidence>
<dbReference type="CDD" id="cd23934">
    <property type="entry name" value="AGPR_1_C"/>
    <property type="match status" value="1"/>
</dbReference>
<dbReference type="InterPro" id="IPR000534">
    <property type="entry name" value="Semialdehyde_DH_NAD-bd"/>
</dbReference>
<sequence>MTLRVAVAGATGYAGGEALRLIAGHPGLAVSALCAGTTRGPIEDYQPHLRSLAGLHVQETNPETLADADIAILGLPHGASAAVSAQIAELNPDCLIVDLGADHRLISAEDWEAYYGTQAAEPWTYGMPELIRHTGPTQRELLAAATHIAAPGCNASAVTFASQPAIAAGLADGTGIVAALAVGYSGAGKALKPHLLASEALGSAVAYGVGGTHRHIPEIAQNLQAAGATTRSLSFTPVLVPMSRGIHATVSLPVSAGTTQEQVWEAYLAAYANEPFISVTSAQPATASVVGANGVLVSPVLDRDGERITVTCVIDNLGKGTAGAAIQSINLALGIPETTGLTMNGVAP</sequence>
<dbReference type="InterPro" id="IPR058924">
    <property type="entry name" value="AGPR_dimerisation_dom"/>
</dbReference>
<dbReference type="GO" id="GO:0006526">
    <property type="term" value="P:L-arginine biosynthetic process"/>
    <property type="evidence" value="ECO:0007669"/>
    <property type="project" value="UniProtKB-UniRule"/>
</dbReference>
<keyword evidence="3 5" id="KW-0521">NADP</keyword>
<dbReference type="InterPro" id="IPR000706">
    <property type="entry name" value="AGPR_type-1"/>
</dbReference>
<comment type="pathway">
    <text evidence="5">Amino-acid biosynthesis; L-arginine biosynthesis; N(2)-acetyl-L-ornithine from L-glutamate: step 3/4.</text>
</comment>
<dbReference type="Gene3D" id="3.40.50.720">
    <property type="entry name" value="NAD(P)-binding Rossmann-like Domain"/>
    <property type="match status" value="1"/>
</dbReference>
<dbReference type="SUPFAM" id="SSF55347">
    <property type="entry name" value="Glyceraldehyde-3-phosphate dehydrogenase-like, C-terminal domain"/>
    <property type="match status" value="1"/>
</dbReference>
<dbReference type="RefSeq" id="WP_109094498.1">
    <property type="nucleotide sequence ID" value="NZ_QETB01000006.1"/>
</dbReference>
<keyword evidence="1 5" id="KW-0055">Arginine biosynthesis</keyword>
<protein>
    <recommendedName>
        <fullName evidence="5">N-acetyl-gamma-glutamyl-phosphate reductase</fullName>
        <shortName evidence="5">AGPR</shortName>
        <ecNumber evidence="5">1.2.1.38</ecNumber>
    </recommendedName>
    <alternativeName>
        <fullName evidence="5">N-acetyl-glutamate semialdehyde dehydrogenase</fullName>
        <shortName evidence="5">NAGSA dehydrogenase</shortName>
    </alternativeName>
</protein>
<evidence type="ECO:0000313" key="8">
    <source>
        <dbReference type="Proteomes" id="UP000245283"/>
    </source>
</evidence>
<dbReference type="InterPro" id="IPR036291">
    <property type="entry name" value="NAD(P)-bd_dom_sf"/>
</dbReference>
<dbReference type="EMBL" id="QETB01000006">
    <property type="protein sequence ID" value="PWF24602.1"/>
    <property type="molecule type" value="Genomic_DNA"/>
</dbReference>
<comment type="caution">
    <text evidence="7">The sequence shown here is derived from an EMBL/GenBank/DDBJ whole genome shotgun (WGS) entry which is preliminary data.</text>
</comment>
<dbReference type="Gene3D" id="3.30.360.10">
    <property type="entry name" value="Dihydrodipicolinate Reductase, domain 2"/>
    <property type="match status" value="1"/>
</dbReference>
<comment type="function">
    <text evidence="5">Catalyzes the NADPH-dependent reduction of N-acetyl-5-glutamyl phosphate to yield N-acetyl-L-glutamate 5-semialdehyde.</text>
</comment>
<dbReference type="Pfam" id="PF01118">
    <property type="entry name" value="Semialdhyde_dh"/>
    <property type="match status" value="1"/>
</dbReference>
<dbReference type="GO" id="GO:0070401">
    <property type="term" value="F:NADP+ binding"/>
    <property type="evidence" value="ECO:0007669"/>
    <property type="project" value="InterPro"/>
</dbReference>
<dbReference type="GO" id="GO:0051287">
    <property type="term" value="F:NAD binding"/>
    <property type="evidence" value="ECO:0007669"/>
    <property type="project" value="InterPro"/>
</dbReference>
<organism evidence="7 8">
    <name type="scientific">Ancrocorticia populi</name>
    <dbReference type="NCBI Taxonomy" id="2175228"/>
    <lineage>
        <taxon>Bacteria</taxon>
        <taxon>Bacillati</taxon>
        <taxon>Actinomycetota</taxon>
        <taxon>Actinomycetes</taxon>
        <taxon>Actinomycetales</taxon>
        <taxon>Actinomycetaceae</taxon>
        <taxon>Ancrocorticia</taxon>
    </lineage>
</organism>
<comment type="catalytic activity">
    <reaction evidence="5">
        <text>N-acetyl-L-glutamate 5-semialdehyde + phosphate + NADP(+) = N-acetyl-L-glutamyl 5-phosphate + NADPH + H(+)</text>
        <dbReference type="Rhea" id="RHEA:21588"/>
        <dbReference type="ChEBI" id="CHEBI:15378"/>
        <dbReference type="ChEBI" id="CHEBI:29123"/>
        <dbReference type="ChEBI" id="CHEBI:43474"/>
        <dbReference type="ChEBI" id="CHEBI:57783"/>
        <dbReference type="ChEBI" id="CHEBI:57936"/>
        <dbReference type="ChEBI" id="CHEBI:58349"/>
        <dbReference type="EC" id="1.2.1.38"/>
    </reaction>
</comment>
<dbReference type="GO" id="GO:0005737">
    <property type="term" value="C:cytoplasm"/>
    <property type="evidence" value="ECO:0007669"/>
    <property type="project" value="UniProtKB-SubCell"/>
</dbReference>
<dbReference type="CDD" id="cd24148">
    <property type="entry name" value="AGPR_1_actinobacAGPR_like"/>
    <property type="match status" value="1"/>
</dbReference>
<dbReference type="UniPathway" id="UPA00068">
    <property type="reaction ID" value="UER00108"/>
</dbReference>
<proteinExistence type="inferred from homology"/>
<evidence type="ECO:0000256" key="2">
    <source>
        <dbReference type="ARBA" id="ARBA00022605"/>
    </source>
</evidence>
<evidence type="ECO:0000256" key="4">
    <source>
        <dbReference type="ARBA" id="ARBA00023002"/>
    </source>
</evidence>
<accession>A0A2V1K6J3</accession>
<comment type="similarity">
    <text evidence="5">Belongs to the NAGSA dehydrogenase family. Type 1 subfamily.</text>
</comment>